<dbReference type="Proteomes" id="UP001075354">
    <property type="component" value="Chromosome 16"/>
</dbReference>
<proteinExistence type="predicted"/>
<name>A0AAV7X6M2_9NEOP</name>
<comment type="caution">
    <text evidence="1">The sequence shown here is derived from an EMBL/GenBank/DDBJ whole genome shotgun (WGS) entry which is preliminary data.</text>
</comment>
<dbReference type="EMBL" id="JAPTSV010000016">
    <property type="protein sequence ID" value="KAJ1519614.1"/>
    <property type="molecule type" value="Genomic_DNA"/>
</dbReference>
<sequence length="75" mass="8277">MVRLVIGTQTSLYNSRSRAMSRAGEMSVALVVTMGGAEGYMRLMLLQRRGWTSCLRSGRVTVGTPTCRRPPSPSW</sequence>
<organism evidence="1 2">
    <name type="scientific">Megalurothrips usitatus</name>
    <name type="common">bean blossom thrips</name>
    <dbReference type="NCBI Taxonomy" id="439358"/>
    <lineage>
        <taxon>Eukaryota</taxon>
        <taxon>Metazoa</taxon>
        <taxon>Ecdysozoa</taxon>
        <taxon>Arthropoda</taxon>
        <taxon>Hexapoda</taxon>
        <taxon>Insecta</taxon>
        <taxon>Pterygota</taxon>
        <taxon>Neoptera</taxon>
        <taxon>Paraneoptera</taxon>
        <taxon>Thysanoptera</taxon>
        <taxon>Terebrantia</taxon>
        <taxon>Thripoidea</taxon>
        <taxon>Thripidae</taxon>
        <taxon>Megalurothrips</taxon>
    </lineage>
</organism>
<reference evidence="1" key="1">
    <citation type="submission" date="2022-12" db="EMBL/GenBank/DDBJ databases">
        <title>Chromosome-level genome assembly of the bean flower thrips Megalurothrips usitatus.</title>
        <authorList>
            <person name="Ma L."/>
            <person name="Liu Q."/>
            <person name="Li H."/>
            <person name="Cai W."/>
        </authorList>
    </citation>
    <scope>NUCLEOTIDE SEQUENCE</scope>
    <source>
        <strain evidence="1">Cailab_2022a</strain>
    </source>
</reference>
<dbReference type="AlphaFoldDB" id="A0AAV7X6M2"/>
<evidence type="ECO:0000313" key="2">
    <source>
        <dbReference type="Proteomes" id="UP001075354"/>
    </source>
</evidence>
<evidence type="ECO:0000313" key="1">
    <source>
        <dbReference type="EMBL" id="KAJ1519614.1"/>
    </source>
</evidence>
<gene>
    <name evidence="1" type="ORF">ONE63_004888</name>
</gene>
<accession>A0AAV7X6M2</accession>
<protein>
    <submittedName>
        <fullName evidence="1">Uncharacterized protein</fullName>
    </submittedName>
</protein>
<keyword evidence="2" id="KW-1185">Reference proteome</keyword>